<name>A0A516GHR4_9LACT</name>
<feature type="compositionally biased region" description="Basic and acidic residues" evidence="1">
    <location>
        <begin position="399"/>
        <end position="409"/>
    </location>
</feature>
<dbReference type="RefSeq" id="WP_143333212.1">
    <property type="nucleotide sequence ID" value="NZ_CP041626.1"/>
</dbReference>
<dbReference type="InterPro" id="IPR002988">
    <property type="entry name" value="GA_module"/>
</dbReference>
<reference evidence="3 4" key="1">
    <citation type="submission" date="2019-07" db="EMBL/GenBank/DDBJ databases">
        <title>Genome assembly of a nasal isolate of Dolosigranulum pigrum from a chronic sinusitis patient.</title>
        <authorList>
            <person name="Baig S."/>
            <person name="Overballe-Petersen S."/>
            <person name="Kaspar U."/>
            <person name="Rendboe A."/>
            <person name="de Man T."/>
            <person name="Liu C."/>
            <person name="Price L.B."/>
            <person name="Stegger M."/>
            <person name="Becker K."/>
            <person name="Skytt Andersen P."/>
        </authorList>
    </citation>
    <scope>NUCLEOTIDE SEQUENCE [LARGE SCALE GENOMIC DNA]</scope>
    <source>
        <strain evidence="3 4">83VPs-KB5</strain>
    </source>
</reference>
<feature type="compositionally biased region" description="Acidic residues" evidence="1">
    <location>
        <begin position="1"/>
        <end position="16"/>
    </location>
</feature>
<dbReference type="Proteomes" id="UP000315953">
    <property type="component" value="Chromosome"/>
</dbReference>
<protein>
    <recommendedName>
        <fullName evidence="2">Protein G-related albumin-binding (GA) module domain-containing protein</fullName>
    </recommendedName>
</protein>
<evidence type="ECO:0000313" key="3">
    <source>
        <dbReference type="EMBL" id="QDO91048.1"/>
    </source>
</evidence>
<evidence type="ECO:0000259" key="2">
    <source>
        <dbReference type="Pfam" id="PF01468"/>
    </source>
</evidence>
<dbReference type="KEGG" id="dpm:FNV33_02905"/>
<feature type="region of interest" description="Disordered" evidence="1">
    <location>
        <begin position="342"/>
        <end position="409"/>
    </location>
</feature>
<organism evidence="3 4">
    <name type="scientific">Dolosigranulum pigrum</name>
    <dbReference type="NCBI Taxonomy" id="29394"/>
    <lineage>
        <taxon>Bacteria</taxon>
        <taxon>Bacillati</taxon>
        <taxon>Bacillota</taxon>
        <taxon>Bacilli</taxon>
        <taxon>Lactobacillales</taxon>
        <taxon>Carnobacteriaceae</taxon>
        <taxon>Dolosigranulum</taxon>
    </lineage>
</organism>
<dbReference type="Gene3D" id="1.20.5.420">
    <property type="entry name" value="Immunoglobulin FC, subunit C"/>
    <property type="match status" value="3"/>
</dbReference>
<evidence type="ECO:0000313" key="4">
    <source>
        <dbReference type="Proteomes" id="UP000315953"/>
    </source>
</evidence>
<feature type="compositionally biased region" description="Basic and acidic residues" evidence="1">
    <location>
        <begin position="17"/>
        <end position="29"/>
    </location>
</feature>
<gene>
    <name evidence="3" type="ORF">FNV33_02905</name>
</gene>
<sequence>MGSEDEADATAEDFAGEFDKNDAHGKLVESELGATPNDSASSASAEAELTREELSKSGEFSNPIDVPNNSRAHALALINERPEFPAEELARLLQVERDKAGVYIANLPKLDVSKVNEFKVAIQNAQTVPVIEEIIQTAEALNAKLVQTTPESGNGAGTIQPEKPEFEGGTHGLGLINEKPEFPAEELARLLQVERDKAGVYIANLPKLDVSKVNEFKVAIQNAQTVPVIEEIIQTAEALNAKLVQTTPESGNGAGTIQPEKPEFEGGTHGLGLINEKPEFPAEELARLLQVERDKAGAYIANLPNLDVSKVNEFKAAIQNAQTVPVIEEIIQATEALNTELGRGKVGNEQGKPAESKGPAQSGQVELEKERPTDKPAVTDHLKNLKTEVNAQQTIQESTKQEKSGERLPDTATISWLLGVTGISTLFAGLGTKKKREDDDK</sequence>
<dbReference type="Pfam" id="PF01468">
    <property type="entry name" value="GA"/>
    <property type="match status" value="3"/>
</dbReference>
<feature type="compositionally biased region" description="Basic and acidic residues" evidence="1">
    <location>
        <begin position="366"/>
        <end position="386"/>
    </location>
</feature>
<feature type="domain" description="Protein G-related albumin-binding (GA) module" evidence="2">
    <location>
        <begin position="191"/>
        <end position="241"/>
    </location>
</feature>
<evidence type="ECO:0000256" key="1">
    <source>
        <dbReference type="SAM" id="MobiDB-lite"/>
    </source>
</evidence>
<accession>A0A516GHR4</accession>
<dbReference type="EMBL" id="CP041626">
    <property type="protein sequence ID" value="QDO91048.1"/>
    <property type="molecule type" value="Genomic_DNA"/>
</dbReference>
<feature type="region of interest" description="Disordered" evidence="1">
    <location>
        <begin position="1"/>
        <end position="68"/>
    </location>
</feature>
<feature type="domain" description="Protein G-related albumin-binding (GA) module" evidence="2">
    <location>
        <begin position="93"/>
        <end position="143"/>
    </location>
</feature>
<feature type="domain" description="Protein G-related albumin-binding (GA) module" evidence="2">
    <location>
        <begin position="289"/>
        <end position="339"/>
    </location>
</feature>
<feature type="compositionally biased region" description="Polar residues" evidence="1">
    <location>
        <begin position="387"/>
        <end position="398"/>
    </location>
</feature>
<proteinExistence type="predicted"/>
<dbReference type="AlphaFoldDB" id="A0A516GHR4"/>